<dbReference type="Proteomes" id="UP001054889">
    <property type="component" value="Unassembled WGS sequence"/>
</dbReference>
<dbReference type="Gene3D" id="1.10.720.30">
    <property type="entry name" value="SAP domain"/>
    <property type="match status" value="1"/>
</dbReference>
<feature type="compositionally biased region" description="Polar residues" evidence="1">
    <location>
        <begin position="512"/>
        <end position="534"/>
    </location>
</feature>
<dbReference type="SMART" id="SM00513">
    <property type="entry name" value="SAP"/>
    <property type="match status" value="1"/>
</dbReference>
<evidence type="ECO:0000259" key="2">
    <source>
        <dbReference type="PROSITE" id="PS50800"/>
    </source>
</evidence>
<proteinExistence type="predicted"/>
<dbReference type="PANTHER" id="PTHR12604">
    <property type="entry name" value="KU AUTOANTIGEN DNA HELICASE"/>
    <property type="match status" value="1"/>
</dbReference>
<accession>A0AAV5DIF0</accession>
<sequence length="935" mass="102610">MHMIYLPYSDDIRYPEEVHVTSDDAPRATDEQIKKASSLLKRIDLKDFSVCHIANPGVVKTIEEFKASVYGDYHDQEEADAAATKASRGEASKKRKAITDAASQKSAAYDWAELADNGKVSNRLLSLEKLKDMTVVELKRYLTAHSLPLSGKKEALISRILTHLGVEGPEGLFQGATVERFEPVPAVWALDRRGCRYGGASRHCLPSRRQAVIVLRQLTSWPWRFMFSNLVTEGNAGDQDLTGDELGGEELPQALPEVYLVSDWTCRHGKPTCIVNFSESLERAELGLRRALFVTVVGSRPVVLADEVVQEVALSFHLNTNAIRAHQTFPEDFLLLFPNAEAADRIYDGGRTARLGASYAEQLLRESCWLLRLHPDTVAQRDLSSFQLHAWCFTPDRIHHVMDLVIPEPVEPSDARASEKRALSYPVEITALAVASPSTVEGSSPPPPAVGGHDDHQRRRRHHRSRSPDRSAGEDTEHGGAPRLSVHARLGPRTPATCHVMAGHPPEGSVESPCNVQTEQPPCNVQNEAPSTNAEANNPLLETVESSRFLVEEPFLEEKTTASPAASKQVSTALVEPLSIAVDPILVVASLEDVQAAAVIVTPSRPSLESLNGVMDPEQQHACDAAVDAQAVGPTRDAGRNQEDVLGPIPSEPTDGAQQTVQFPSSIATTETAPTNGSSPAVDMEPATPVQAGPTQPRVEELTLVKEILRIFGIASGLVTNIRNRLIGLEKGLKKKICPWDPPVSDSEKTHPAKAALPRPSRAAWSPAYGQRPLPRIDGPTRTFGHPLCRLSERTHPAFTPSLSLSLRHRLCFRCRRCFASPGRHRPPEPEPSFWKQRRDDPTSLHLLPLHRAVDIGRSIRFFPGTDSRPRTVSPRRIHPEFIARDRRRPPQPHPTGETAPPASLSQEKPDDLLLRAPVKLPGKIPSRSALSLAC</sequence>
<gene>
    <name evidence="3" type="primary">ga28133</name>
    <name evidence="3" type="ORF">PR202_ga28133</name>
</gene>
<reference evidence="3" key="1">
    <citation type="journal article" date="2018" name="DNA Res.">
        <title>Multiple hybrid de novo genome assembly of finger millet, an orphan allotetraploid crop.</title>
        <authorList>
            <person name="Hatakeyama M."/>
            <person name="Aluri S."/>
            <person name="Balachadran M.T."/>
            <person name="Sivarajan S.R."/>
            <person name="Patrignani A."/>
            <person name="Gruter S."/>
            <person name="Poveda L."/>
            <person name="Shimizu-Inatsugi R."/>
            <person name="Baeten J."/>
            <person name="Francoijs K.J."/>
            <person name="Nataraja K.N."/>
            <person name="Reddy Y.A.N."/>
            <person name="Phadnis S."/>
            <person name="Ravikumar R.L."/>
            <person name="Schlapbach R."/>
            <person name="Sreeman S.M."/>
            <person name="Shimizu K.K."/>
        </authorList>
    </citation>
    <scope>NUCLEOTIDE SEQUENCE</scope>
</reference>
<keyword evidence="4" id="KW-1185">Reference proteome</keyword>
<dbReference type="Pfam" id="PF02037">
    <property type="entry name" value="SAP"/>
    <property type="match status" value="1"/>
</dbReference>
<reference evidence="3" key="2">
    <citation type="submission" date="2021-12" db="EMBL/GenBank/DDBJ databases">
        <title>Resequencing data analysis of finger millet.</title>
        <authorList>
            <person name="Hatakeyama M."/>
            <person name="Aluri S."/>
            <person name="Balachadran M.T."/>
            <person name="Sivarajan S.R."/>
            <person name="Poveda L."/>
            <person name="Shimizu-Inatsugi R."/>
            <person name="Schlapbach R."/>
            <person name="Sreeman S.M."/>
            <person name="Shimizu K.K."/>
        </authorList>
    </citation>
    <scope>NUCLEOTIDE SEQUENCE</scope>
</reference>
<feature type="region of interest" description="Disordered" evidence="1">
    <location>
        <begin position="864"/>
        <end position="920"/>
    </location>
</feature>
<evidence type="ECO:0000256" key="1">
    <source>
        <dbReference type="SAM" id="MobiDB-lite"/>
    </source>
</evidence>
<dbReference type="EMBL" id="BQKI01000017">
    <property type="protein sequence ID" value="GJN10072.1"/>
    <property type="molecule type" value="Genomic_DNA"/>
</dbReference>
<feature type="region of interest" description="Disordered" evidence="1">
    <location>
        <begin position="743"/>
        <end position="777"/>
    </location>
</feature>
<dbReference type="PANTHER" id="PTHR12604:SF2">
    <property type="entry name" value="X-RAY REPAIR CROSS-COMPLEMENTING PROTEIN 6"/>
    <property type="match status" value="1"/>
</dbReference>
<name>A0AAV5DIF0_ELECO</name>
<dbReference type="GO" id="GO:0042162">
    <property type="term" value="F:telomeric DNA binding"/>
    <property type="evidence" value="ECO:0007669"/>
    <property type="project" value="TreeGrafter"/>
</dbReference>
<protein>
    <recommendedName>
        <fullName evidence="2">SAP domain-containing protein</fullName>
    </recommendedName>
</protein>
<evidence type="ECO:0000313" key="4">
    <source>
        <dbReference type="Proteomes" id="UP001054889"/>
    </source>
</evidence>
<dbReference type="AlphaFoldDB" id="A0AAV5DIF0"/>
<organism evidence="3 4">
    <name type="scientific">Eleusine coracana subsp. coracana</name>
    <dbReference type="NCBI Taxonomy" id="191504"/>
    <lineage>
        <taxon>Eukaryota</taxon>
        <taxon>Viridiplantae</taxon>
        <taxon>Streptophyta</taxon>
        <taxon>Embryophyta</taxon>
        <taxon>Tracheophyta</taxon>
        <taxon>Spermatophyta</taxon>
        <taxon>Magnoliopsida</taxon>
        <taxon>Liliopsida</taxon>
        <taxon>Poales</taxon>
        <taxon>Poaceae</taxon>
        <taxon>PACMAD clade</taxon>
        <taxon>Chloridoideae</taxon>
        <taxon>Cynodonteae</taxon>
        <taxon>Eleusininae</taxon>
        <taxon>Eleusine</taxon>
    </lineage>
</organism>
<evidence type="ECO:0000313" key="3">
    <source>
        <dbReference type="EMBL" id="GJN10072.1"/>
    </source>
</evidence>
<dbReference type="GO" id="GO:0043564">
    <property type="term" value="C:Ku70:Ku80 complex"/>
    <property type="evidence" value="ECO:0007669"/>
    <property type="project" value="TreeGrafter"/>
</dbReference>
<dbReference type="PROSITE" id="PS50800">
    <property type="entry name" value="SAP"/>
    <property type="match status" value="1"/>
</dbReference>
<comment type="caution">
    <text evidence="3">The sequence shown here is derived from an EMBL/GenBank/DDBJ whole genome shotgun (WGS) entry which is preliminary data.</text>
</comment>
<feature type="region of interest" description="Disordered" evidence="1">
    <location>
        <begin position="436"/>
        <end position="534"/>
    </location>
</feature>
<feature type="domain" description="SAP" evidence="2">
    <location>
        <begin position="130"/>
        <end position="164"/>
    </location>
</feature>
<dbReference type="GO" id="GO:0006303">
    <property type="term" value="P:double-strand break repair via nonhomologous end joining"/>
    <property type="evidence" value="ECO:0007669"/>
    <property type="project" value="TreeGrafter"/>
</dbReference>
<dbReference type="SUPFAM" id="SSF68906">
    <property type="entry name" value="SAP domain"/>
    <property type="match status" value="1"/>
</dbReference>
<feature type="compositionally biased region" description="Basic and acidic residues" evidence="1">
    <location>
        <begin position="466"/>
        <end position="480"/>
    </location>
</feature>
<dbReference type="SUPFAM" id="SSF100939">
    <property type="entry name" value="SPOC domain-like"/>
    <property type="match status" value="1"/>
</dbReference>
<dbReference type="InterPro" id="IPR003034">
    <property type="entry name" value="SAP_dom"/>
</dbReference>
<dbReference type="GO" id="GO:0003690">
    <property type="term" value="F:double-stranded DNA binding"/>
    <property type="evidence" value="ECO:0007669"/>
    <property type="project" value="TreeGrafter"/>
</dbReference>
<dbReference type="GO" id="GO:0000723">
    <property type="term" value="P:telomere maintenance"/>
    <property type="evidence" value="ECO:0007669"/>
    <property type="project" value="TreeGrafter"/>
</dbReference>
<dbReference type="InterPro" id="IPR036361">
    <property type="entry name" value="SAP_dom_sf"/>
</dbReference>
<dbReference type="InterPro" id="IPR016194">
    <property type="entry name" value="SPOC-like_C_dom_sf"/>
</dbReference>